<dbReference type="InterPro" id="IPR015946">
    <property type="entry name" value="KH_dom-like_a/b"/>
</dbReference>
<dbReference type="InterPro" id="IPR052707">
    <property type="entry name" value="OsmC_Ohr_Peroxiredoxin"/>
</dbReference>
<reference evidence="1" key="2">
    <citation type="submission" date="2020-02" db="EMBL/GenBank/DDBJ databases">
        <authorList>
            <consortium name="NCBI Pathogen Detection Project"/>
        </authorList>
    </citation>
    <scope>NUCLEOTIDE SEQUENCE</scope>
    <source>
        <strain evidence="3">MA.05/00002289</strain>
        <strain evidence="2">MA.CK_01/00000941</strain>
        <strain evidence="1">MA.CK_95/00012903</strain>
    </source>
</reference>
<dbReference type="Gene3D" id="3.30.300.20">
    <property type="match status" value="1"/>
</dbReference>
<dbReference type="AlphaFoldDB" id="A0A742RLA3"/>
<dbReference type="SUPFAM" id="SSF82784">
    <property type="entry name" value="OsmC-like"/>
    <property type="match status" value="1"/>
</dbReference>
<comment type="caution">
    <text evidence="1">The sequence shown here is derived from an EMBL/GenBank/DDBJ whole genome shotgun (WGS) entry which is preliminary data.</text>
</comment>
<evidence type="ECO:0000313" key="1">
    <source>
        <dbReference type="EMBL" id="HAF1420117.1"/>
    </source>
</evidence>
<dbReference type="PANTHER" id="PTHR42830:SF2">
    <property type="entry name" value="OSMC_OHR FAMILY PROTEIN"/>
    <property type="match status" value="1"/>
</dbReference>
<accession>A0A742RLA3</accession>
<evidence type="ECO:0000313" key="2">
    <source>
        <dbReference type="EMBL" id="HAF2206393.1"/>
    </source>
</evidence>
<gene>
    <name evidence="2" type="ORF">G8N85_004428</name>
    <name evidence="1" type="ORF">G9B68_004586</name>
    <name evidence="3" type="ORF">G9E70_004652</name>
</gene>
<evidence type="ECO:0000313" key="3">
    <source>
        <dbReference type="EMBL" id="HAF2571690.1"/>
    </source>
</evidence>
<organism evidence="1">
    <name type="scientific">Salmonella enterica</name>
    <name type="common">Salmonella choleraesuis</name>
    <dbReference type="NCBI Taxonomy" id="28901"/>
    <lineage>
        <taxon>Bacteria</taxon>
        <taxon>Pseudomonadati</taxon>
        <taxon>Pseudomonadota</taxon>
        <taxon>Gammaproteobacteria</taxon>
        <taxon>Enterobacterales</taxon>
        <taxon>Enterobacteriaceae</taxon>
        <taxon>Salmonella</taxon>
    </lineage>
</organism>
<dbReference type="InterPro" id="IPR036102">
    <property type="entry name" value="OsmC/Ohrsf"/>
</dbReference>
<protein>
    <submittedName>
        <fullName evidence="1">OsmC family peroxiredoxin</fullName>
    </submittedName>
</protein>
<sequence>MSKHLHSYQVALTWTGNRGEGTTSYKAYGREYDVTGNTGKVMKGSADPQFLGDPACWNPEEMLLASLSACHQLWYLHLCADAGVRVLRYEDTPRGVMDELIGRFTEVILMPKVTISAESDMELAIGLHHLAHEKCYIANSLNFQVKIVPDDVMSDANNT</sequence>
<dbReference type="Pfam" id="PF02566">
    <property type="entry name" value="OsmC"/>
    <property type="match status" value="1"/>
</dbReference>
<dbReference type="PANTHER" id="PTHR42830">
    <property type="entry name" value="OSMOTICALLY INDUCIBLE FAMILY PROTEIN"/>
    <property type="match status" value="1"/>
</dbReference>
<reference evidence="1" key="1">
    <citation type="journal article" date="2018" name="Genome Biol.">
        <title>SKESA: strategic k-mer extension for scrupulous assemblies.</title>
        <authorList>
            <person name="Souvorov A."/>
            <person name="Agarwala R."/>
            <person name="Lipman D.J."/>
        </authorList>
    </citation>
    <scope>NUCLEOTIDE SEQUENCE</scope>
    <source>
        <strain evidence="3">MA.05/00002289</strain>
        <strain evidence="2">MA.CK_01/00000941</strain>
        <strain evidence="1">MA.CK_95/00012903</strain>
    </source>
</reference>
<name>A0A742RLA3_SALER</name>
<proteinExistence type="predicted"/>
<dbReference type="EMBL" id="DAAUOA010000030">
    <property type="protein sequence ID" value="HAF2206393.1"/>
    <property type="molecule type" value="Genomic_DNA"/>
</dbReference>
<dbReference type="InterPro" id="IPR003718">
    <property type="entry name" value="OsmC/Ohr_fam"/>
</dbReference>
<dbReference type="EMBL" id="DAAUPK010000028">
    <property type="protein sequence ID" value="HAF2571690.1"/>
    <property type="molecule type" value="Genomic_DNA"/>
</dbReference>
<dbReference type="EMBL" id="DAAUMU010000033">
    <property type="protein sequence ID" value="HAF1420117.1"/>
    <property type="molecule type" value="Genomic_DNA"/>
</dbReference>